<dbReference type="Proteomes" id="UP000031521">
    <property type="component" value="Chromosome"/>
</dbReference>
<protein>
    <recommendedName>
        <fullName evidence="3">Metal-binding protein</fullName>
    </recommendedName>
</protein>
<evidence type="ECO:0000313" key="2">
    <source>
        <dbReference type="Proteomes" id="UP000031521"/>
    </source>
</evidence>
<dbReference type="InterPro" id="IPR036249">
    <property type="entry name" value="Thioredoxin-like_sf"/>
</dbReference>
<dbReference type="RefSeq" id="WP_052453003.1">
    <property type="nucleotide sequence ID" value="NZ_CP004393.1"/>
</dbReference>
<dbReference type="Pfam" id="PF07845">
    <property type="entry name" value="DUF1636"/>
    <property type="match status" value="1"/>
</dbReference>
<evidence type="ECO:0008006" key="3">
    <source>
        <dbReference type="Google" id="ProtNLM"/>
    </source>
</evidence>
<evidence type="ECO:0000313" key="1">
    <source>
        <dbReference type="EMBL" id="AJE45209.1"/>
    </source>
</evidence>
<dbReference type="STRING" id="1208324.P73_0494"/>
<sequence length="122" mass="13317">MGGVTLMICQTCRRVAGGPPETEEPRPGARLLGRLEAACLPDTVTIRPVACLSACTRGCTIALSGGPKRWSYIYGDLDPDRHVEAILEGAARYAASEDGRVPWRERPEIFRKQSIARLPPQD</sequence>
<reference evidence="1 2" key="1">
    <citation type="journal article" date="2014" name="Int. J. Syst. Evol. Microbiol.">
        <title>Celeribacter indicus sp. nov., a polycyclic aromatic hydrocarbon-degrading bacterium from deep-sea sediment and reclassification of Huaishuia halophila as Celeribacter halophilus comb. nov.</title>
        <authorList>
            <person name="Lai Q."/>
            <person name="Cao J."/>
            <person name="Yuan J."/>
            <person name="Li F."/>
            <person name="Shao Z."/>
        </authorList>
    </citation>
    <scope>NUCLEOTIDE SEQUENCE [LARGE SCALE GENOMIC DNA]</scope>
    <source>
        <strain evidence="1">P73</strain>
    </source>
</reference>
<dbReference type="HOGENOM" id="CLU_125446_0_0_5"/>
<dbReference type="AlphaFoldDB" id="A0A0B5DQ16"/>
<accession>A0A0B5DQ16</accession>
<dbReference type="EMBL" id="CP004393">
    <property type="protein sequence ID" value="AJE45209.1"/>
    <property type="molecule type" value="Genomic_DNA"/>
</dbReference>
<dbReference type="InterPro" id="IPR012863">
    <property type="entry name" value="DUF1636"/>
</dbReference>
<proteinExistence type="predicted"/>
<gene>
    <name evidence="1" type="ORF">P73_0494</name>
</gene>
<name>A0A0B5DQ16_9RHOB</name>
<dbReference type="KEGG" id="cid:P73_0494"/>
<dbReference type="SUPFAM" id="SSF52833">
    <property type="entry name" value="Thioredoxin-like"/>
    <property type="match status" value="1"/>
</dbReference>
<keyword evidence="2" id="KW-1185">Reference proteome</keyword>
<organism evidence="1 2">
    <name type="scientific">Celeribacter indicus</name>
    <dbReference type="NCBI Taxonomy" id="1208324"/>
    <lineage>
        <taxon>Bacteria</taxon>
        <taxon>Pseudomonadati</taxon>
        <taxon>Pseudomonadota</taxon>
        <taxon>Alphaproteobacteria</taxon>
        <taxon>Rhodobacterales</taxon>
        <taxon>Roseobacteraceae</taxon>
        <taxon>Celeribacter</taxon>
    </lineage>
</organism>
<dbReference type="OrthoDB" id="424426at2"/>